<dbReference type="Proteomes" id="UP001195965">
    <property type="component" value="Chromosome"/>
</dbReference>
<dbReference type="EMBL" id="CP127526">
    <property type="protein sequence ID" value="XRI74256.1"/>
    <property type="molecule type" value="Genomic_DNA"/>
</dbReference>
<reference evidence="1 2" key="1">
    <citation type="journal article" date="2021" name="ISME J.">
        <title>Genomic evolution of the class Acidithiobacillia: deep-branching Proteobacteria living in extreme acidic conditions.</title>
        <authorList>
            <person name="Moya-Beltran A."/>
            <person name="Beard S."/>
            <person name="Rojas-Villalobos C."/>
            <person name="Issotta F."/>
            <person name="Gallardo Y."/>
            <person name="Ulloa R."/>
            <person name="Giaveno A."/>
            <person name="Degli Esposti M."/>
            <person name="Johnson D.B."/>
            <person name="Quatrini R."/>
        </authorList>
    </citation>
    <scope>NUCLEOTIDE SEQUENCE [LARGE SCALE GENOMIC DNA]</scope>
    <source>
        <strain evidence="1 2">GG1-14</strain>
    </source>
</reference>
<organism evidence="1 2">
    <name type="scientific">Acidithiobacillus montserratensis</name>
    <dbReference type="NCBI Taxonomy" id="2729135"/>
    <lineage>
        <taxon>Bacteria</taxon>
        <taxon>Pseudomonadati</taxon>
        <taxon>Pseudomonadota</taxon>
        <taxon>Acidithiobacillia</taxon>
        <taxon>Acidithiobacillales</taxon>
        <taxon>Acidithiobacillaceae</taxon>
        <taxon>Acidithiobacillus</taxon>
    </lineage>
</organism>
<evidence type="ECO:0000313" key="2">
    <source>
        <dbReference type="Proteomes" id="UP001195965"/>
    </source>
</evidence>
<gene>
    <name evidence="1" type="ORF">HHS34_003405</name>
</gene>
<sequence length="335" mass="36873">MQLRVISLGVLPPELLHKTYMGLAEAQGDDDPPVLLLAQSEPHLSLGAAQYASAELDHLACTNLGIPVLQRALGGGLVWVDSGQLNYFFIFPMALGIRRAPELFARMAPWIVALHDRFGLQIEARDGHDFWCASQKIGGTGAATIGRSLVMGGSLMLHVDWKPFVNCVAAPSTGFRAWLTEALQDSLWTWSRLLLQVPSVEDICSAFPEVLESGDIQVIRDATLNPAEQQAVAAAELEEPEWEMPASRRVPAGIKIKAGAFLTERRWPDGSWLRIWTENGGFRKVAASVWSENQCRVFTGLRAGSQEITRALQDLAGEACAHWYVRFAETAVWKD</sequence>
<name>A0ACD5HIE5_9PROT</name>
<protein>
    <submittedName>
        <fullName evidence="1">Lipoate--protein ligase family protein</fullName>
    </submittedName>
</protein>
<evidence type="ECO:0000313" key="1">
    <source>
        <dbReference type="EMBL" id="XRI74256.1"/>
    </source>
</evidence>
<keyword evidence="1" id="KW-0436">Ligase</keyword>
<accession>A0ACD5HIE5</accession>
<keyword evidence="2" id="KW-1185">Reference proteome</keyword>
<proteinExistence type="predicted"/>